<dbReference type="SUPFAM" id="SSF51197">
    <property type="entry name" value="Clavaminate synthase-like"/>
    <property type="match status" value="1"/>
</dbReference>
<name>A0A813FS58_POLGL</name>
<comment type="caution">
    <text evidence="3">The sequence shown here is derived from an EMBL/GenBank/DDBJ whole genome shotgun (WGS) entry which is preliminary data.</text>
</comment>
<gene>
    <name evidence="3" type="ORF">PGLA1383_LOCUS34844</name>
</gene>
<feature type="domain" description="Alpha-ketoglutarate-dependent dioxygenase AlkB-like" evidence="2">
    <location>
        <begin position="37"/>
        <end position="136"/>
    </location>
</feature>
<sequence length="352" mass="36981">MNGGTPLHRPTALGSEERLKQSPTYERVVRWLAGHFGVEPIRSLVNFYRNGEDYTSFHSDQYFSGVNMTIGASFGEERSLLFEHRESKEQFSFPQHNGDVFAFTDEVNRQFMHAIPRERRARSTSACRHTPGRISVILWARKDQESWKKHAQMLPINLLSFPHVLEYDPNKPQPQPAVETAAEAAAETTVATAGETNSATTAAASIATSTTRATITVPTATSSTAEASAATPELPASTAGAVATKTETATKTTVMSATAAIFVPLASRAATTATAPQAPTGTPSNTTATAATSTATAATAATAIITATTAATAAATITSTPAIPPPPSTATPAHAAQPGGRSRWSRNQSSAG</sequence>
<evidence type="ECO:0000313" key="3">
    <source>
        <dbReference type="EMBL" id="CAE8617180.1"/>
    </source>
</evidence>
<dbReference type="InterPro" id="IPR027450">
    <property type="entry name" value="AlkB-like"/>
</dbReference>
<dbReference type="AlphaFoldDB" id="A0A813FS58"/>
<protein>
    <recommendedName>
        <fullName evidence="2">Alpha-ketoglutarate-dependent dioxygenase AlkB-like domain-containing protein</fullName>
    </recommendedName>
</protein>
<reference evidence="3" key="1">
    <citation type="submission" date="2021-02" db="EMBL/GenBank/DDBJ databases">
        <authorList>
            <person name="Dougan E. K."/>
            <person name="Rhodes N."/>
            <person name="Thang M."/>
            <person name="Chan C."/>
        </authorList>
    </citation>
    <scope>NUCLEOTIDE SEQUENCE</scope>
</reference>
<dbReference type="Gene3D" id="2.60.120.590">
    <property type="entry name" value="Alpha-ketoglutarate-dependent dioxygenase AlkB-like"/>
    <property type="match status" value="1"/>
</dbReference>
<dbReference type="PANTHER" id="PTHR42256:SF1">
    <property type="entry name" value="FE2OG DIOXYGENASE DOMAIN-CONTAINING PROTEIN"/>
    <property type="match status" value="1"/>
</dbReference>
<keyword evidence="4" id="KW-1185">Reference proteome</keyword>
<dbReference type="InterPro" id="IPR037151">
    <property type="entry name" value="AlkB-like_sf"/>
</dbReference>
<organism evidence="3 4">
    <name type="scientific">Polarella glacialis</name>
    <name type="common">Dinoflagellate</name>
    <dbReference type="NCBI Taxonomy" id="89957"/>
    <lineage>
        <taxon>Eukaryota</taxon>
        <taxon>Sar</taxon>
        <taxon>Alveolata</taxon>
        <taxon>Dinophyceae</taxon>
        <taxon>Suessiales</taxon>
        <taxon>Suessiaceae</taxon>
        <taxon>Polarella</taxon>
    </lineage>
</organism>
<evidence type="ECO:0000259" key="2">
    <source>
        <dbReference type="Pfam" id="PF13532"/>
    </source>
</evidence>
<evidence type="ECO:0000313" key="4">
    <source>
        <dbReference type="Proteomes" id="UP000654075"/>
    </source>
</evidence>
<evidence type="ECO:0000256" key="1">
    <source>
        <dbReference type="SAM" id="MobiDB-lite"/>
    </source>
</evidence>
<dbReference type="OrthoDB" id="445341at2759"/>
<dbReference type="Pfam" id="PF13532">
    <property type="entry name" value="2OG-FeII_Oxy_2"/>
    <property type="match status" value="1"/>
</dbReference>
<accession>A0A813FS58</accession>
<dbReference type="EMBL" id="CAJNNV010026082">
    <property type="protein sequence ID" value="CAE8617180.1"/>
    <property type="molecule type" value="Genomic_DNA"/>
</dbReference>
<feature type="region of interest" description="Disordered" evidence="1">
    <location>
        <begin position="219"/>
        <end position="242"/>
    </location>
</feature>
<feature type="region of interest" description="Disordered" evidence="1">
    <location>
        <begin position="317"/>
        <end position="352"/>
    </location>
</feature>
<dbReference type="PANTHER" id="PTHR42256">
    <property type="entry name" value="OXOGLUTARATE/IRON-DEPENDENT DIOXYGENASE"/>
    <property type="match status" value="1"/>
</dbReference>
<proteinExistence type="predicted"/>
<dbReference type="Proteomes" id="UP000654075">
    <property type="component" value="Unassembled WGS sequence"/>
</dbReference>